<dbReference type="InterPro" id="IPR020084">
    <property type="entry name" value="NUDIX_hydrolase_CS"/>
</dbReference>
<sequence length="309" mass="32448">MNPVAAAAAARLPQNAQGWLPLLRRALDVPIDAVTFPQHFYVHTVVNGAVAAGGGYAPQKAPMKLSSPRQSAVLVLLSPAATASGFQDMCITLTRRSEIVTSHKGEMSFPGGRVDPGETARDAAQREALEEVGLLPSAYEIVGSLTPIATNLHGARVTPFVAVASDPAQPYCASPDEVHSIHYLHMSTLLTEAATRHARAIRYRSSVSRRPCLFPCFFASPVPTAVSDAVRLSPNASVVPDDCGFDPMLSDDFPGELVWGLTSFITCELVARVAKALTDAPGGDSAAAVRALLVPSNVVARDSVSASPA</sequence>
<evidence type="ECO:0000259" key="8">
    <source>
        <dbReference type="PROSITE" id="PS51462"/>
    </source>
</evidence>
<evidence type="ECO:0000313" key="10">
    <source>
        <dbReference type="Proteomes" id="UP001430356"/>
    </source>
</evidence>
<dbReference type="InterPro" id="IPR015797">
    <property type="entry name" value="NUDIX_hydrolase-like_dom_sf"/>
</dbReference>
<evidence type="ECO:0000313" key="9">
    <source>
        <dbReference type="EMBL" id="KAK7197234.1"/>
    </source>
</evidence>
<comment type="caution">
    <text evidence="9">The sequence shown here is derived from an EMBL/GenBank/DDBJ whole genome shotgun (WGS) entry which is preliminary data.</text>
</comment>
<keyword evidence="5" id="KW-0460">Magnesium</keyword>
<dbReference type="CDD" id="cd03426">
    <property type="entry name" value="NUDIX_CoAse_Nudt7"/>
    <property type="match status" value="1"/>
</dbReference>
<dbReference type="SUPFAM" id="SSF55811">
    <property type="entry name" value="Nudix"/>
    <property type="match status" value="1"/>
</dbReference>
<evidence type="ECO:0000256" key="4">
    <source>
        <dbReference type="ARBA" id="ARBA00022801"/>
    </source>
</evidence>
<evidence type="ECO:0000256" key="3">
    <source>
        <dbReference type="ARBA" id="ARBA00022723"/>
    </source>
</evidence>
<comment type="cofactor">
    <cofactor evidence="1">
        <name>Mn(2+)</name>
        <dbReference type="ChEBI" id="CHEBI:29035"/>
    </cofactor>
</comment>
<evidence type="ECO:0000256" key="1">
    <source>
        <dbReference type="ARBA" id="ARBA00001936"/>
    </source>
</evidence>
<dbReference type="Pfam" id="PF00293">
    <property type="entry name" value="NUDIX"/>
    <property type="match status" value="1"/>
</dbReference>
<organism evidence="9 10">
    <name type="scientific">Novymonas esmeraldas</name>
    <dbReference type="NCBI Taxonomy" id="1808958"/>
    <lineage>
        <taxon>Eukaryota</taxon>
        <taxon>Discoba</taxon>
        <taxon>Euglenozoa</taxon>
        <taxon>Kinetoplastea</taxon>
        <taxon>Metakinetoplastina</taxon>
        <taxon>Trypanosomatida</taxon>
        <taxon>Trypanosomatidae</taxon>
        <taxon>Novymonas</taxon>
    </lineage>
</organism>
<dbReference type="Gene3D" id="3.90.79.10">
    <property type="entry name" value="Nucleoside Triphosphate Pyrophosphohydrolase"/>
    <property type="match status" value="1"/>
</dbReference>
<accession>A0AAW0EWD9</accession>
<keyword evidence="4 7" id="KW-0378">Hydrolase</keyword>
<evidence type="ECO:0000256" key="5">
    <source>
        <dbReference type="ARBA" id="ARBA00022842"/>
    </source>
</evidence>
<dbReference type="GO" id="GO:0046872">
    <property type="term" value="F:metal ion binding"/>
    <property type="evidence" value="ECO:0007669"/>
    <property type="project" value="UniProtKB-KW"/>
</dbReference>
<dbReference type="Proteomes" id="UP001430356">
    <property type="component" value="Unassembled WGS sequence"/>
</dbReference>
<comment type="cofactor">
    <cofactor evidence="2">
        <name>Mg(2+)</name>
        <dbReference type="ChEBI" id="CHEBI:18420"/>
    </cofactor>
</comment>
<name>A0AAW0EWD9_9TRYP</name>
<dbReference type="InterPro" id="IPR045121">
    <property type="entry name" value="CoAse"/>
</dbReference>
<evidence type="ECO:0000256" key="6">
    <source>
        <dbReference type="ARBA" id="ARBA00023211"/>
    </source>
</evidence>
<protein>
    <submittedName>
        <fullName evidence="9">Mutt-Nudix-related hydrolase 5</fullName>
    </submittedName>
</protein>
<dbReference type="GO" id="GO:0010945">
    <property type="term" value="F:coenzyme A diphosphatase activity"/>
    <property type="evidence" value="ECO:0007669"/>
    <property type="project" value="InterPro"/>
</dbReference>
<dbReference type="AlphaFoldDB" id="A0AAW0EWD9"/>
<keyword evidence="3" id="KW-0479">Metal-binding</keyword>
<proteinExistence type="inferred from homology"/>
<dbReference type="PROSITE" id="PS51462">
    <property type="entry name" value="NUDIX"/>
    <property type="match status" value="1"/>
</dbReference>
<keyword evidence="10" id="KW-1185">Reference proteome</keyword>
<evidence type="ECO:0000256" key="2">
    <source>
        <dbReference type="ARBA" id="ARBA00001946"/>
    </source>
</evidence>
<evidence type="ECO:0000256" key="7">
    <source>
        <dbReference type="RuleBase" id="RU003476"/>
    </source>
</evidence>
<dbReference type="PROSITE" id="PS00893">
    <property type="entry name" value="NUDIX_BOX"/>
    <property type="match status" value="1"/>
</dbReference>
<dbReference type="InterPro" id="IPR000086">
    <property type="entry name" value="NUDIX_hydrolase_dom"/>
</dbReference>
<feature type="domain" description="Nudix hydrolase" evidence="8">
    <location>
        <begin position="67"/>
        <end position="208"/>
    </location>
</feature>
<gene>
    <name evidence="9" type="ORF">NESM_000669300</name>
</gene>
<dbReference type="InterPro" id="IPR020476">
    <property type="entry name" value="Nudix_hydrolase"/>
</dbReference>
<dbReference type="PRINTS" id="PR00502">
    <property type="entry name" value="NUDIXFAMILY"/>
</dbReference>
<dbReference type="PANTHER" id="PTHR12992">
    <property type="entry name" value="NUDIX HYDROLASE"/>
    <property type="match status" value="1"/>
</dbReference>
<keyword evidence="6" id="KW-0464">Manganese</keyword>
<reference evidence="9 10" key="1">
    <citation type="journal article" date="2021" name="MBio">
        <title>A New Model Trypanosomatid, Novymonas esmeraldas: Genomic Perception of Its 'Candidatus Pandoraea novymonadis' Endosymbiont.</title>
        <authorList>
            <person name="Zakharova A."/>
            <person name="Saura A."/>
            <person name="Butenko A."/>
            <person name="Podesvova L."/>
            <person name="Warmusova S."/>
            <person name="Kostygov A.Y."/>
            <person name="Nenarokova A."/>
            <person name="Lukes J."/>
            <person name="Opperdoes F.R."/>
            <person name="Yurchenko V."/>
        </authorList>
    </citation>
    <scope>NUCLEOTIDE SEQUENCE [LARGE SCALE GENOMIC DNA]</scope>
    <source>
        <strain evidence="9 10">E262AT.01</strain>
    </source>
</reference>
<dbReference type="PANTHER" id="PTHR12992:SF11">
    <property type="entry name" value="MITOCHONDRIAL COENZYME A DIPHOSPHATASE NUDT8"/>
    <property type="match status" value="1"/>
</dbReference>
<comment type="similarity">
    <text evidence="7">Belongs to the Nudix hydrolase family.</text>
</comment>
<dbReference type="EMBL" id="JAECZO010000099">
    <property type="protein sequence ID" value="KAK7197234.1"/>
    <property type="molecule type" value="Genomic_DNA"/>
</dbReference>